<dbReference type="Proteomes" id="UP001162131">
    <property type="component" value="Unassembled WGS sequence"/>
</dbReference>
<reference evidence="2" key="1">
    <citation type="submission" date="2021-09" db="EMBL/GenBank/DDBJ databases">
        <authorList>
            <consortium name="AG Swart"/>
            <person name="Singh M."/>
            <person name="Singh A."/>
            <person name="Seah K."/>
            <person name="Emmerich C."/>
        </authorList>
    </citation>
    <scope>NUCLEOTIDE SEQUENCE</scope>
    <source>
        <strain evidence="2">ATCC30299</strain>
    </source>
</reference>
<accession>A0AAU9KQ50</accession>
<comment type="caution">
    <text evidence="2">The sequence shown here is derived from an EMBL/GenBank/DDBJ whole genome shotgun (WGS) entry which is preliminary data.</text>
</comment>
<dbReference type="AlphaFoldDB" id="A0AAU9KQ50"/>
<name>A0AAU9KQ50_9CILI</name>
<dbReference type="EMBL" id="CAJZBQ010000064">
    <property type="protein sequence ID" value="CAG9336272.1"/>
    <property type="molecule type" value="Genomic_DNA"/>
</dbReference>
<proteinExistence type="predicted"/>
<keyword evidence="3" id="KW-1185">Reference proteome</keyword>
<feature type="coiled-coil region" evidence="1">
    <location>
        <begin position="283"/>
        <end position="310"/>
    </location>
</feature>
<sequence>MEYQEVQPYNNFENSNAEISHTLLWSYLTLFQLNSVAPLNIQVPETIIIGFKFPSNAYMHNKLNGDLCFESLLNEEGIHSIAKKWGKAAENTSNPVAEAKYMVNSTIQSYSLISENSIVSESTYLQFRNKIIQQYISSENLIKTNWNRKKKTFEIEHCNFQPKFNLKLSSTSRNSLPNIRAQSPTPTLQNKTMKNGLGRLDKERLKENSFYLIQKLYYFLKKFKKVKLDALSLVFAKSYNRDWMLMYIDSIKCRKMAGRPKFLPLVLNSPCQIVHVSPFETGIEDKEEEIRSLLEEVKILQEKMSELIINEEKEQVREDKKGNFAIFIRALKGKRTTKPRDPTHPTAKMIPSHEKWIEDELSRVANLLDGFKSSSLSSFFN</sequence>
<protein>
    <submittedName>
        <fullName evidence="2">Uncharacterized protein</fullName>
    </submittedName>
</protein>
<organism evidence="2 3">
    <name type="scientific">Blepharisma stoltei</name>
    <dbReference type="NCBI Taxonomy" id="1481888"/>
    <lineage>
        <taxon>Eukaryota</taxon>
        <taxon>Sar</taxon>
        <taxon>Alveolata</taxon>
        <taxon>Ciliophora</taxon>
        <taxon>Postciliodesmatophora</taxon>
        <taxon>Heterotrichea</taxon>
        <taxon>Heterotrichida</taxon>
        <taxon>Blepharismidae</taxon>
        <taxon>Blepharisma</taxon>
    </lineage>
</organism>
<keyword evidence="1" id="KW-0175">Coiled coil</keyword>
<gene>
    <name evidence="2" type="ORF">BSTOLATCC_MIC66152</name>
</gene>
<evidence type="ECO:0000313" key="3">
    <source>
        <dbReference type="Proteomes" id="UP001162131"/>
    </source>
</evidence>
<evidence type="ECO:0000313" key="2">
    <source>
        <dbReference type="EMBL" id="CAG9336272.1"/>
    </source>
</evidence>
<evidence type="ECO:0000256" key="1">
    <source>
        <dbReference type="SAM" id="Coils"/>
    </source>
</evidence>